<feature type="transmembrane region" description="Helical" evidence="1">
    <location>
        <begin position="218"/>
        <end position="243"/>
    </location>
</feature>
<feature type="transmembrane region" description="Helical" evidence="1">
    <location>
        <begin position="339"/>
        <end position="356"/>
    </location>
</feature>
<organism evidence="2 3">
    <name type="scientific">Thermococcus argininiproducens</name>
    <dbReference type="NCBI Taxonomy" id="2866384"/>
    <lineage>
        <taxon>Archaea</taxon>
        <taxon>Methanobacteriati</taxon>
        <taxon>Methanobacteriota</taxon>
        <taxon>Thermococci</taxon>
        <taxon>Thermococcales</taxon>
        <taxon>Thermococcaceae</taxon>
        <taxon>Thermococcus</taxon>
    </lineage>
</organism>
<keyword evidence="1" id="KW-0472">Membrane</keyword>
<dbReference type="AlphaFoldDB" id="A0A9E7MBQ4"/>
<dbReference type="PANTHER" id="PTHR38815:SF1">
    <property type="entry name" value="DUF373 FAMILY PROTEIN"/>
    <property type="match status" value="1"/>
</dbReference>
<keyword evidence="1" id="KW-0812">Transmembrane</keyword>
<feature type="transmembrane region" description="Helical" evidence="1">
    <location>
        <begin position="156"/>
        <end position="174"/>
    </location>
</feature>
<feature type="transmembrane region" description="Helical" evidence="1">
    <location>
        <begin position="307"/>
        <end position="333"/>
    </location>
</feature>
<dbReference type="GeneID" id="72778226"/>
<protein>
    <submittedName>
        <fullName evidence="2">DUF373 family protein</fullName>
    </submittedName>
</protein>
<accession>A0A9E7MBQ4</accession>
<dbReference type="KEGG" id="thei:K1720_07725"/>
<gene>
    <name evidence="2" type="ORF">K1720_07725</name>
</gene>
<dbReference type="InterPro" id="IPR007254">
    <property type="entry name" value="DUF373"/>
</dbReference>
<dbReference type="PANTHER" id="PTHR38815">
    <property type="entry name" value="HYPOTHETICAL MEMBRANE PROTEIN, CONSERVED, DUF373 FAMILY"/>
    <property type="match status" value="1"/>
</dbReference>
<keyword evidence="3" id="KW-1185">Reference proteome</keyword>
<dbReference type="Proteomes" id="UP001056425">
    <property type="component" value="Chromosome"/>
</dbReference>
<reference evidence="2 3" key="1">
    <citation type="submission" date="2021-08" db="EMBL/GenBank/DDBJ databases">
        <title>Thermococcus onnuriiensis IOH2.</title>
        <authorList>
            <person name="Park Y.-J."/>
        </authorList>
    </citation>
    <scope>NUCLEOTIDE SEQUENCE [LARGE SCALE GENOMIC DNA]</scope>
    <source>
        <strain evidence="2 3">IOH2</strain>
    </source>
</reference>
<proteinExistence type="predicted"/>
<evidence type="ECO:0000256" key="1">
    <source>
        <dbReference type="SAM" id="Phobius"/>
    </source>
</evidence>
<evidence type="ECO:0000313" key="2">
    <source>
        <dbReference type="EMBL" id="USH00946.1"/>
    </source>
</evidence>
<keyword evidence="1" id="KW-1133">Transmembrane helix</keyword>
<feature type="transmembrane region" description="Helical" evidence="1">
    <location>
        <begin position="186"/>
        <end position="206"/>
    </location>
</feature>
<dbReference type="EMBL" id="CP080572">
    <property type="protein sequence ID" value="USH00946.1"/>
    <property type="molecule type" value="Genomic_DNA"/>
</dbReference>
<dbReference type="Pfam" id="PF04123">
    <property type="entry name" value="DUF373"/>
    <property type="match status" value="1"/>
</dbReference>
<feature type="transmembrane region" description="Helical" evidence="1">
    <location>
        <begin position="263"/>
        <end position="286"/>
    </location>
</feature>
<evidence type="ECO:0000313" key="3">
    <source>
        <dbReference type="Proteomes" id="UP001056425"/>
    </source>
</evidence>
<dbReference type="RefSeq" id="WP_251950628.1">
    <property type="nucleotide sequence ID" value="NZ_CP080572.1"/>
</dbReference>
<name>A0A9E7MBQ4_9EURY</name>
<sequence>MLAIDRDNDFGEKAGVKGPVIGKEACIDAALKLSLADPEDSDANVLYAAIKLYEELKERGEFDEVEIALITGHSEVGIKSDIELNRQLAEVLEVFPAHGVIPVTDGAEDEQIFPLITSRLPIISTRRVVVKQSESIETTYYILYRYLKEIFSDPEAAKIFFGLPGMILLIYGIARLLSIKYQESVTIISSTVTGIILFLIGGYFFARAFRLKETVGHLLTRGFIQFVSAIAAVFVLFAGAVSAYLNLESIALQLTGRYPGTELLGIVIFLNAINTSFVVALAVLMIGKVVHAYLRRDHHIWYYISGLLLLPALWVTIDVTTLYALSILSFYSMEFLKRGIIALGDIALATLVGMYLRDKLRGWERVETERSTA</sequence>